<dbReference type="PANTHER" id="PTHR11851:SF49">
    <property type="entry name" value="MITOCHONDRIAL-PROCESSING PEPTIDASE SUBUNIT ALPHA"/>
    <property type="match status" value="1"/>
</dbReference>
<evidence type="ECO:0000313" key="4">
    <source>
        <dbReference type="EMBL" id="MFC6395785.1"/>
    </source>
</evidence>
<feature type="domain" description="Peptidase M16 C-terminal" evidence="3">
    <location>
        <begin position="185"/>
        <end position="355"/>
    </location>
</feature>
<evidence type="ECO:0000259" key="2">
    <source>
        <dbReference type="Pfam" id="PF00675"/>
    </source>
</evidence>
<dbReference type="Pfam" id="PF00675">
    <property type="entry name" value="Peptidase_M16"/>
    <property type="match status" value="1"/>
</dbReference>
<reference evidence="5" key="1">
    <citation type="journal article" date="2019" name="Int. J. Syst. Evol. Microbiol.">
        <title>The Global Catalogue of Microorganisms (GCM) 10K type strain sequencing project: providing services to taxonomists for standard genome sequencing and annotation.</title>
        <authorList>
            <consortium name="The Broad Institute Genomics Platform"/>
            <consortium name="The Broad Institute Genome Sequencing Center for Infectious Disease"/>
            <person name="Wu L."/>
            <person name="Ma J."/>
        </authorList>
    </citation>
    <scope>NUCLEOTIDE SEQUENCE [LARGE SCALE GENOMIC DNA]</scope>
    <source>
        <strain evidence="5">CGMCC 1.15277</strain>
    </source>
</reference>
<name>A0ABW1WZR2_9ACTN</name>
<sequence length="438" mass="46722">MTTTRTGTARQHPGGEVLRTELPGGLRVLSEHVPGAVGTNLGVYVGVGSRHEPANRHGSSHFLEHVLFKGTPTRTAEQVSAELEARGGDLNAYTTREYTCFHARVLAGDTARAVELLGDMLTHSLVRPADVAIEREVILDEIAMHADDPSESSVDRAIATLFEGSSLAPLVIGSAGSIRRQSARAITAWWQENYRAGQIVVAATGAVDHEALVSSVAEAFADAPTGRAARAVETPVPGEPRVAFQRGDTAQTAVTLAWPGVRYGDALRPRLDLASVALGGGMSSRLFVEVRERRALAYTIDASTSSWTDSGLFTVEWQSLPARTAEIIDVVGDICQQVRQEGFSADELAAAQGQLVGQTLLHFENPSARMGRIGSRELLGDPWDTDELLAAYAAVTREEVNDTIAGLLSRAPVVSLAGGSSGRLAAERMITRWDDARS</sequence>
<comment type="caution">
    <text evidence="4">The sequence shown here is derived from an EMBL/GenBank/DDBJ whole genome shotgun (WGS) entry which is preliminary data.</text>
</comment>
<dbReference type="PANTHER" id="PTHR11851">
    <property type="entry name" value="METALLOPROTEASE"/>
    <property type="match status" value="1"/>
</dbReference>
<dbReference type="SUPFAM" id="SSF63411">
    <property type="entry name" value="LuxS/MPP-like metallohydrolase"/>
    <property type="match status" value="2"/>
</dbReference>
<dbReference type="Gene3D" id="3.30.830.10">
    <property type="entry name" value="Metalloenzyme, LuxS/M16 peptidase-like"/>
    <property type="match status" value="2"/>
</dbReference>
<evidence type="ECO:0000256" key="1">
    <source>
        <dbReference type="ARBA" id="ARBA00007261"/>
    </source>
</evidence>
<dbReference type="InterPro" id="IPR050361">
    <property type="entry name" value="MPP/UQCRC_Complex"/>
</dbReference>
<organism evidence="4 5">
    <name type="scientific">Luteococcus sanguinis</name>
    <dbReference type="NCBI Taxonomy" id="174038"/>
    <lineage>
        <taxon>Bacteria</taxon>
        <taxon>Bacillati</taxon>
        <taxon>Actinomycetota</taxon>
        <taxon>Actinomycetes</taxon>
        <taxon>Propionibacteriales</taxon>
        <taxon>Propionibacteriaceae</taxon>
        <taxon>Luteococcus</taxon>
    </lineage>
</organism>
<accession>A0ABW1WZR2</accession>
<gene>
    <name evidence="4" type="ORF">ACFP57_02075</name>
</gene>
<comment type="similarity">
    <text evidence="1">Belongs to the peptidase M16 family.</text>
</comment>
<keyword evidence="5" id="KW-1185">Reference proteome</keyword>
<dbReference type="InterPro" id="IPR007863">
    <property type="entry name" value="Peptidase_M16_C"/>
</dbReference>
<protein>
    <submittedName>
        <fullName evidence="4">Pitrilysin family protein</fullName>
    </submittedName>
</protein>
<dbReference type="RefSeq" id="WP_343884484.1">
    <property type="nucleotide sequence ID" value="NZ_BAAAKI010000002.1"/>
</dbReference>
<dbReference type="EMBL" id="JBHSUA010000007">
    <property type="protein sequence ID" value="MFC6395785.1"/>
    <property type="molecule type" value="Genomic_DNA"/>
</dbReference>
<feature type="domain" description="Peptidase M16 N-terminal" evidence="2">
    <location>
        <begin position="27"/>
        <end position="167"/>
    </location>
</feature>
<proteinExistence type="inferred from homology"/>
<dbReference type="Proteomes" id="UP001596266">
    <property type="component" value="Unassembled WGS sequence"/>
</dbReference>
<evidence type="ECO:0000259" key="3">
    <source>
        <dbReference type="Pfam" id="PF05193"/>
    </source>
</evidence>
<dbReference type="Pfam" id="PF05193">
    <property type="entry name" value="Peptidase_M16_C"/>
    <property type="match status" value="1"/>
</dbReference>
<evidence type="ECO:0000313" key="5">
    <source>
        <dbReference type="Proteomes" id="UP001596266"/>
    </source>
</evidence>
<dbReference type="InterPro" id="IPR011249">
    <property type="entry name" value="Metalloenz_LuxS/M16"/>
</dbReference>
<dbReference type="InterPro" id="IPR011765">
    <property type="entry name" value="Pept_M16_N"/>
</dbReference>